<comment type="caution">
    <text evidence="1">The sequence shown here is derived from an EMBL/GenBank/DDBJ whole genome shotgun (WGS) entry which is preliminary data.</text>
</comment>
<name>A0A1R1YCV6_9FUNG</name>
<proteinExistence type="predicted"/>
<accession>A0A1R1YCV6</accession>
<sequence>MCTNAHQTIRCADSHEDPDRMYSELDSRNNNKIQDRMSEINVNNPSMELWNVVPRRHNLVNNEADRNRIN</sequence>
<organism evidence="1 2">
    <name type="scientific">Smittium culicis</name>
    <dbReference type="NCBI Taxonomy" id="133412"/>
    <lineage>
        <taxon>Eukaryota</taxon>
        <taxon>Fungi</taxon>
        <taxon>Fungi incertae sedis</taxon>
        <taxon>Zoopagomycota</taxon>
        <taxon>Kickxellomycotina</taxon>
        <taxon>Harpellomycetes</taxon>
        <taxon>Harpellales</taxon>
        <taxon>Legeriomycetaceae</taxon>
        <taxon>Smittium</taxon>
    </lineage>
</organism>
<evidence type="ECO:0000313" key="2">
    <source>
        <dbReference type="Proteomes" id="UP000187283"/>
    </source>
</evidence>
<dbReference type="AlphaFoldDB" id="A0A1R1YCV6"/>
<gene>
    <name evidence="1" type="ORF">AYI70_g1377</name>
</gene>
<keyword evidence="2" id="KW-1185">Reference proteome</keyword>
<dbReference type="EMBL" id="LSSN01000286">
    <property type="protein sequence ID" value="OMJ24742.1"/>
    <property type="molecule type" value="Genomic_DNA"/>
</dbReference>
<dbReference type="Proteomes" id="UP000187283">
    <property type="component" value="Unassembled WGS sequence"/>
</dbReference>
<evidence type="ECO:0000313" key="1">
    <source>
        <dbReference type="EMBL" id="OMJ24742.1"/>
    </source>
</evidence>
<protein>
    <submittedName>
        <fullName evidence="1">Uncharacterized protein</fullName>
    </submittedName>
</protein>
<reference evidence="1 2" key="1">
    <citation type="submission" date="2017-01" db="EMBL/GenBank/DDBJ databases">
        <authorList>
            <person name="Mah S.A."/>
            <person name="Swanson W.J."/>
            <person name="Moy G.W."/>
            <person name="Vacquier V.D."/>
        </authorList>
    </citation>
    <scope>NUCLEOTIDE SEQUENCE [LARGE SCALE GENOMIC DNA]</scope>
    <source>
        <strain evidence="1 2">GSMNP</strain>
    </source>
</reference>